<proteinExistence type="predicted"/>
<dbReference type="AlphaFoldDB" id="A0A0W7WDL4"/>
<dbReference type="GO" id="GO:0006950">
    <property type="term" value="P:response to stress"/>
    <property type="evidence" value="ECO:0007669"/>
    <property type="project" value="TreeGrafter"/>
</dbReference>
<dbReference type="EMBL" id="LPXO01000025">
    <property type="protein sequence ID" value="KUF08721.1"/>
    <property type="molecule type" value="Genomic_DNA"/>
</dbReference>
<reference evidence="2 3" key="1">
    <citation type="submission" date="2015-12" db="EMBL/GenBank/DDBJ databases">
        <authorList>
            <person name="Shamseldin A."/>
            <person name="Moawad H."/>
            <person name="Abd El-Rahim W.M."/>
            <person name="Sadowsky M.J."/>
        </authorList>
    </citation>
    <scope>NUCLEOTIDE SEQUENCE [LARGE SCALE GENOMIC DNA]</scope>
    <source>
        <strain evidence="2 3">SJ5A-1</strain>
    </source>
</reference>
<dbReference type="SUPFAM" id="SSF46785">
    <property type="entry name" value="Winged helix' DNA-binding domain"/>
    <property type="match status" value="1"/>
</dbReference>
<dbReference type="SMART" id="SM00347">
    <property type="entry name" value="HTH_MARR"/>
    <property type="match status" value="1"/>
</dbReference>
<dbReference type="PROSITE" id="PS50995">
    <property type="entry name" value="HTH_MARR_2"/>
    <property type="match status" value="1"/>
</dbReference>
<evidence type="ECO:0000259" key="1">
    <source>
        <dbReference type="PROSITE" id="PS50995"/>
    </source>
</evidence>
<dbReference type="Proteomes" id="UP000054396">
    <property type="component" value="Unassembled WGS sequence"/>
</dbReference>
<dbReference type="InterPro" id="IPR039422">
    <property type="entry name" value="MarR/SlyA-like"/>
</dbReference>
<organism evidence="2 3">
    <name type="scientific">Pseudoponticoccus marisrubri</name>
    <dbReference type="NCBI Taxonomy" id="1685382"/>
    <lineage>
        <taxon>Bacteria</taxon>
        <taxon>Pseudomonadati</taxon>
        <taxon>Pseudomonadota</taxon>
        <taxon>Alphaproteobacteria</taxon>
        <taxon>Rhodobacterales</taxon>
        <taxon>Roseobacteraceae</taxon>
        <taxon>Pseudoponticoccus</taxon>
    </lineage>
</organism>
<protein>
    <recommendedName>
        <fullName evidence="1">HTH marR-type domain-containing protein</fullName>
    </recommendedName>
</protein>
<comment type="caution">
    <text evidence="2">The sequence shown here is derived from an EMBL/GenBank/DDBJ whole genome shotgun (WGS) entry which is preliminary data.</text>
</comment>
<dbReference type="PRINTS" id="PR00598">
    <property type="entry name" value="HTHMARR"/>
</dbReference>
<dbReference type="Gene3D" id="1.10.10.10">
    <property type="entry name" value="Winged helix-like DNA-binding domain superfamily/Winged helix DNA-binding domain"/>
    <property type="match status" value="1"/>
</dbReference>
<dbReference type="RefSeq" id="WP_058864243.1">
    <property type="nucleotide sequence ID" value="NZ_LPXO01000025.1"/>
</dbReference>
<evidence type="ECO:0000313" key="3">
    <source>
        <dbReference type="Proteomes" id="UP000054396"/>
    </source>
</evidence>
<name>A0A0W7WDL4_9RHOB</name>
<accession>A0A0W7WDL4</accession>
<feature type="domain" description="HTH marR-type" evidence="1">
    <location>
        <begin position="21"/>
        <end position="153"/>
    </location>
</feature>
<evidence type="ECO:0000313" key="2">
    <source>
        <dbReference type="EMBL" id="KUF08721.1"/>
    </source>
</evidence>
<dbReference type="InterPro" id="IPR036388">
    <property type="entry name" value="WH-like_DNA-bd_sf"/>
</dbReference>
<dbReference type="OrthoDB" id="8077146at2"/>
<keyword evidence="3" id="KW-1185">Reference proteome</keyword>
<dbReference type="STRING" id="1685382.AVJ23_21215"/>
<dbReference type="InterPro" id="IPR000835">
    <property type="entry name" value="HTH_MarR-typ"/>
</dbReference>
<dbReference type="PANTHER" id="PTHR33164">
    <property type="entry name" value="TRANSCRIPTIONAL REGULATOR, MARR FAMILY"/>
    <property type="match status" value="1"/>
</dbReference>
<dbReference type="Pfam" id="PF12802">
    <property type="entry name" value="MarR_2"/>
    <property type="match status" value="1"/>
</dbReference>
<dbReference type="PANTHER" id="PTHR33164:SF89">
    <property type="entry name" value="MARR FAMILY REGULATORY PROTEIN"/>
    <property type="match status" value="1"/>
</dbReference>
<sequence length="164" mass="17921">MKEKAAPEKAVPPKQTDMLLRQFIGYNMKRAYLQIQDDMAETLEPLGLRIGTFSALAVIMASPGISQTQLSEVLNIKRSGVVVVVDDLERAGAVQRTPVQTDRRAYALQVTPAGKALWARAEQAVQAHEAALFADLDADERRALQDLLVRAARSGAKHRKGTDG</sequence>
<dbReference type="InterPro" id="IPR036390">
    <property type="entry name" value="WH_DNA-bd_sf"/>
</dbReference>
<gene>
    <name evidence="2" type="ORF">AVJ23_21215</name>
</gene>
<dbReference type="GO" id="GO:0003700">
    <property type="term" value="F:DNA-binding transcription factor activity"/>
    <property type="evidence" value="ECO:0007669"/>
    <property type="project" value="InterPro"/>
</dbReference>